<accession>A0ABW5JEF7</accession>
<protein>
    <submittedName>
        <fullName evidence="5">Helix-turn-helix domain-containing protein</fullName>
    </submittedName>
</protein>
<keyword evidence="2" id="KW-0238">DNA-binding</keyword>
<organism evidence="5 6">
    <name type="scientific">Emticicia soli</name>
    <dbReference type="NCBI Taxonomy" id="2027878"/>
    <lineage>
        <taxon>Bacteria</taxon>
        <taxon>Pseudomonadati</taxon>
        <taxon>Bacteroidota</taxon>
        <taxon>Cytophagia</taxon>
        <taxon>Cytophagales</taxon>
        <taxon>Leadbetterellaceae</taxon>
        <taxon>Emticicia</taxon>
    </lineage>
</organism>
<name>A0ABW5JEF7_9BACT</name>
<evidence type="ECO:0000256" key="1">
    <source>
        <dbReference type="ARBA" id="ARBA00023015"/>
    </source>
</evidence>
<feature type="domain" description="HTH araC/xylS-type" evidence="4">
    <location>
        <begin position="140"/>
        <end position="235"/>
    </location>
</feature>
<dbReference type="PROSITE" id="PS01124">
    <property type="entry name" value="HTH_ARAC_FAMILY_2"/>
    <property type="match status" value="1"/>
</dbReference>
<dbReference type="SMART" id="SM00342">
    <property type="entry name" value="HTH_ARAC"/>
    <property type="match status" value="1"/>
</dbReference>
<reference evidence="6" key="1">
    <citation type="journal article" date="2019" name="Int. J. Syst. Evol. Microbiol.">
        <title>The Global Catalogue of Microorganisms (GCM) 10K type strain sequencing project: providing services to taxonomists for standard genome sequencing and annotation.</title>
        <authorList>
            <consortium name="The Broad Institute Genomics Platform"/>
            <consortium name="The Broad Institute Genome Sequencing Center for Infectious Disease"/>
            <person name="Wu L."/>
            <person name="Ma J."/>
        </authorList>
    </citation>
    <scope>NUCLEOTIDE SEQUENCE [LARGE SCALE GENOMIC DNA]</scope>
    <source>
        <strain evidence="6">KCTC 52344</strain>
    </source>
</reference>
<dbReference type="Pfam" id="PF20240">
    <property type="entry name" value="DUF6597"/>
    <property type="match status" value="1"/>
</dbReference>
<evidence type="ECO:0000259" key="4">
    <source>
        <dbReference type="PROSITE" id="PS01124"/>
    </source>
</evidence>
<dbReference type="InterPro" id="IPR050204">
    <property type="entry name" value="AraC_XylS_family_regulators"/>
</dbReference>
<gene>
    <name evidence="5" type="ORF">ACFSR2_24095</name>
</gene>
<keyword evidence="6" id="KW-1185">Reference proteome</keyword>
<evidence type="ECO:0000256" key="2">
    <source>
        <dbReference type="ARBA" id="ARBA00023125"/>
    </source>
</evidence>
<dbReference type="InterPro" id="IPR018060">
    <property type="entry name" value="HTH_AraC"/>
</dbReference>
<keyword evidence="3" id="KW-0804">Transcription</keyword>
<comment type="caution">
    <text evidence="5">The sequence shown here is derived from an EMBL/GenBank/DDBJ whole genome shotgun (WGS) entry which is preliminary data.</text>
</comment>
<dbReference type="Proteomes" id="UP001597510">
    <property type="component" value="Unassembled WGS sequence"/>
</dbReference>
<dbReference type="RefSeq" id="WP_340238680.1">
    <property type="nucleotide sequence ID" value="NZ_JBBEWC010000010.1"/>
</dbReference>
<evidence type="ECO:0000313" key="5">
    <source>
        <dbReference type="EMBL" id="MFD2524004.1"/>
    </source>
</evidence>
<keyword evidence="1" id="KW-0805">Transcription regulation</keyword>
<dbReference type="InterPro" id="IPR046532">
    <property type="entry name" value="DUF6597"/>
</dbReference>
<sequence length="249" mass="28633">MALLTKFVKPDASIADFVESFWLLHNQSAQDKEVVIVPDGRIDLFLSKSATEPFHITLLGLETEPTQATIAPDLLTFAISFKPLASEYVLKHTVAHLLDSASTLPSDFWDFNANDLNDFTEFCEKASNAIHTRLKEKIDERKIKLFKLIYESNGAMSVQELSDNVYWTSRQINRYFTQQYGLSLKAYCNILRFRAAFKQIKEGKLFPEQNFADQSHFIREIKKLSGVAPKEFLRNKNDRFIQLSTLPEQ</sequence>
<dbReference type="PANTHER" id="PTHR46796">
    <property type="entry name" value="HTH-TYPE TRANSCRIPTIONAL ACTIVATOR RHAS-RELATED"/>
    <property type="match status" value="1"/>
</dbReference>
<dbReference type="Pfam" id="PF12833">
    <property type="entry name" value="HTH_18"/>
    <property type="match status" value="1"/>
</dbReference>
<dbReference type="EMBL" id="JBHULC010000039">
    <property type="protein sequence ID" value="MFD2524004.1"/>
    <property type="molecule type" value="Genomic_DNA"/>
</dbReference>
<evidence type="ECO:0000313" key="6">
    <source>
        <dbReference type="Proteomes" id="UP001597510"/>
    </source>
</evidence>
<dbReference type="Gene3D" id="1.10.10.60">
    <property type="entry name" value="Homeodomain-like"/>
    <property type="match status" value="1"/>
</dbReference>
<proteinExistence type="predicted"/>
<evidence type="ECO:0000256" key="3">
    <source>
        <dbReference type="ARBA" id="ARBA00023163"/>
    </source>
</evidence>